<evidence type="ECO:0000313" key="3">
    <source>
        <dbReference type="Proteomes" id="UP000005801"/>
    </source>
</evidence>
<accession>A6G2G2</accession>
<dbReference type="AlphaFoldDB" id="A6G2G2"/>
<proteinExistence type="predicted"/>
<dbReference type="STRING" id="391625.PPSIR1_22696"/>
<dbReference type="Gene3D" id="3.50.50.60">
    <property type="entry name" value="FAD/NAD(P)-binding domain"/>
    <property type="match status" value="1"/>
</dbReference>
<evidence type="ECO:0000313" key="2">
    <source>
        <dbReference type="EMBL" id="EDM79899.1"/>
    </source>
</evidence>
<gene>
    <name evidence="2" type="ORF">PPSIR1_22696</name>
</gene>
<protein>
    <submittedName>
        <fullName evidence="2">Uncharacterized protein</fullName>
    </submittedName>
</protein>
<dbReference type="RefSeq" id="WP_006970911.1">
    <property type="nucleotide sequence ID" value="NZ_ABCS01000015.1"/>
</dbReference>
<dbReference type="EMBL" id="ABCS01000015">
    <property type="protein sequence ID" value="EDM79899.1"/>
    <property type="molecule type" value="Genomic_DNA"/>
</dbReference>
<name>A6G2G2_9BACT</name>
<dbReference type="SUPFAM" id="SSF51905">
    <property type="entry name" value="FAD/NAD(P)-binding domain"/>
    <property type="match status" value="1"/>
</dbReference>
<organism evidence="2 3">
    <name type="scientific">Plesiocystis pacifica SIR-1</name>
    <dbReference type="NCBI Taxonomy" id="391625"/>
    <lineage>
        <taxon>Bacteria</taxon>
        <taxon>Pseudomonadati</taxon>
        <taxon>Myxococcota</taxon>
        <taxon>Polyangia</taxon>
        <taxon>Nannocystales</taxon>
        <taxon>Nannocystaceae</taxon>
        <taxon>Plesiocystis</taxon>
    </lineage>
</organism>
<dbReference type="Proteomes" id="UP000005801">
    <property type="component" value="Unassembled WGS sequence"/>
</dbReference>
<keyword evidence="3" id="KW-1185">Reference proteome</keyword>
<evidence type="ECO:0000256" key="1">
    <source>
        <dbReference type="SAM" id="MobiDB-lite"/>
    </source>
</evidence>
<reference evidence="2 3" key="1">
    <citation type="submission" date="2007-06" db="EMBL/GenBank/DDBJ databases">
        <authorList>
            <person name="Shimkets L."/>
            <person name="Ferriera S."/>
            <person name="Johnson J."/>
            <person name="Kravitz S."/>
            <person name="Beeson K."/>
            <person name="Sutton G."/>
            <person name="Rogers Y.-H."/>
            <person name="Friedman R."/>
            <person name="Frazier M."/>
            <person name="Venter J.C."/>
        </authorList>
    </citation>
    <scope>NUCLEOTIDE SEQUENCE [LARGE SCALE GENOMIC DNA]</scope>
    <source>
        <strain evidence="2 3">SIR-1</strain>
    </source>
</reference>
<sequence>MPTIENTCSTTPIVTIIGGGITGLSAAHEFIERGFRVRVLERESNSPMDVARETDGDMVAASTAEIVDVGGIARTQWAVLPHEMDTCIGLSGHSRPIDIIDDDSPTGEPASPGGGKKKSSKKKAAKRRPVSKAGAAEKGAAFTRPELARKLARRRGQAAKSLIGRVRTTKRGSSTAREPLTPAAQAGGHEAATVPVKPLGELPKVVNEDPKGSFEGHLPGTPGKQPGGSLDQGGKQPGGNPFGGDNNNDSNDNEDQGGKPPGGSTPAGTPDPSPSGAPPIRLLQSLTRPLTFAELAKESTLTLMISGKDGKPKLDPALPKKLARWLKEDGRFDRLRRKQSWLQVVHIVQPGVSESQTHELTALHQKLLTHATEQEAFPGLDLGVWLPPATVEFDPELFPESFPGFGKAIFLSVTREVEGGQLVAGEHGYRFFAGFYRHLRETMKRTPIYEAERGEFGVRTALDNLREIKWQAIGDPQRAFPTAFPRVPVRSMAEAREVYLRVRRDLGYRPSDILRFMLRLVRYMTSSSERREACYEQLSWWDFLSLVDLRSVPSSEPVDPSAARLAYGARFAEALKHSPQALVAMKAEIADARTQGNVSVQLMMDNIGMHEMTDSTLTGPTSEAWFRHWRQYLEVQGVEFHVCNVAPLQRDSSGRIAPPQPTGADPWPAGERHYVLIATDLIAAAALTQNLPEVGALEGFQDYAYPKADPGSSAAARDPEFHSLDLASQVGLERRYQTLTGLQLFYPARIAFADAHVYFAESPWGLSAVSQYQYWRAYAPLEGEVKSRFLGNFSIDIGAWEPGSMVLPDGTVAFSSPSAMTAIDIAEASQTQIRLCLGQVGRYSAPYAMAAHVDDYIELGLDQKPLRNRYPYLINLIDDWAARPAGEPWSTLDRSQRSRVPGRGSYSKGTQVWQHEDDGYLVHFDNLVLAGTYMRTFTRLGTMESANESARHAVNAILDHLCRDLAIGPEPEPSEGEGCDPSWPPAPPWTEFSTSEPAFMFTPFGDYCTTWDLEQHEVPDLDFAKLIDRHLFEASLHQVECPPDPMYVDDAPTPNPTSDPSAPDFPHIFDLLGLDAIPDYIETDTDALKVLDALATCVPNFLDPAVLDLGQIGSSIHALKTKLAGLIPM</sequence>
<dbReference type="OrthoDB" id="8845488at2"/>
<dbReference type="InterPro" id="IPR036188">
    <property type="entry name" value="FAD/NAD-bd_sf"/>
</dbReference>
<dbReference type="eggNOG" id="COG0493">
    <property type="taxonomic scope" value="Bacteria"/>
</dbReference>
<feature type="compositionally biased region" description="Basic residues" evidence="1">
    <location>
        <begin position="115"/>
        <end position="130"/>
    </location>
</feature>
<comment type="caution">
    <text evidence="2">The sequence shown here is derived from an EMBL/GenBank/DDBJ whole genome shotgun (WGS) entry which is preliminary data.</text>
</comment>
<feature type="region of interest" description="Disordered" evidence="1">
    <location>
        <begin position="888"/>
        <end position="910"/>
    </location>
</feature>
<dbReference type="Pfam" id="PF13450">
    <property type="entry name" value="NAD_binding_8"/>
    <property type="match status" value="1"/>
</dbReference>
<feature type="region of interest" description="Disordered" evidence="1">
    <location>
        <begin position="95"/>
        <end position="281"/>
    </location>
</feature>